<dbReference type="Gene3D" id="3.10.100.10">
    <property type="entry name" value="Mannose-Binding Protein A, subunit A"/>
    <property type="match status" value="1"/>
</dbReference>
<evidence type="ECO:0000313" key="3">
    <source>
        <dbReference type="Proteomes" id="UP001152320"/>
    </source>
</evidence>
<comment type="caution">
    <text evidence="2">The sequence shown here is derived from an EMBL/GenBank/DDBJ whole genome shotgun (WGS) entry which is preliminary data.</text>
</comment>
<feature type="domain" description="C-type lectin" evidence="1">
    <location>
        <begin position="23"/>
        <end position="135"/>
    </location>
</feature>
<dbReference type="PANTHER" id="PTHR22803">
    <property type="entry name" value="MANNOSE, PHOSPHOLIPASE, LECTIN RECEPTOR RELATED"/>
    <property type="match status" value="1"/>
</dbReference>
<sequence length="136" mass="15664">MASLYLLSETKDCSECPPPWVNFDDHCYLFVDIMTNFTEAEIFCQTLSDCDRPCHLASIHSVEEHSFVADKMTELWSNDPIDLQVWIGRTQPGDSAAEWTDETSTTFDLSYPSTVDSSSTWFDTFCYQELRFVCKK</sequence>
<dbReference type="OrthoDB" id="441660at2759"/>
<organism evidence="2 3">
    <name type="scientific">Holothuria leucospilota</name>
    <name type="common">Black long sea cucumber</name>
    <name type="synonym">Mertensiothuria leucospilota</name>
    <dbReference type="NCBI Taxonomy" id="206669"/>
    <lineage>
        <taxon>Eukaryota</taxon>
        <taxon>Metazoa</taxon>
        <taxon>Echinodermata</taxon>
        <taxon>Eleutherozoa</taxon>
        <taxon>Echinozoa</taxon>
        <taxon>Holothuroidea</taxon>
        <taxon>Aspidochirotacea</taxon>
        <taxon>Aspidochirotida</taxon>
        <taxon>Holothuriidae</taxon>
        <taxon>Holothuria</taxon>
    </lineage>
</organism>
<evidence type="ECO:0000313" key="2">
    <source>
        <dbReference type="EMBL" id="KAJ8020867.1"/>
    </source>
</evidence>
<dbReference type="PROSITE" id="PS50041">
    <property type="entry name" value="C_TYPE_LECTIN_2"/>
    <property type="match status" value="1"/>
</dbReference>
<accession>A0A9Q1BDP3</accession>
<dbReference type="EMBL" id="JAIZAY010000022">
    <property type="protein sequence ID" value="KAJ8020867.1"/>
    <property type="molecule type" value="Genomic_DNA"/>
</dbReference>
<dbReference type="SUPFAM" id="SSF56436">
    <property type="entry name" value="C-type lectin-like"/>
    <property type="match status" value="1"/>
</dbReference>
<reference evidence="2" key="1">
    <citation type="submission" date="2021-10" db="EMBL/GenBank/DDBJ databases">
        <title>Tropical sea cucumber genome reveals ecological adaptation and Cuvierian tubules defense mechanism.</title>
        <authorList>
            <person name="Chen T."/>
        </authorList>
    </citation>
    <scope>NUCLEOTIDE SEQUENCE</scope>
    <source>
        <strain evidence="2">Nanhai2018</strain>
        <tissue evidence="2">Muscle</tissue>
    </source>
</reference>
<dbReference type="SMART" id="SM00034">
    <property type="entry name" value="CLECT"/>
    <property type="match status" value="1"/>
</dbReference>
<dbReference type="InterPro" id="IPR050111">
    <property type="entry name" value="C-type_lectin/snaclec_domain"/>
</dbReference>
<protein>
    <submittedName>
        <fullName evidence="2">Snaclec agkicetin-C subunit beta</fullName>
    </submittedName>
</protein>
<dbReference type="Proteomes" id="UP001152320">
    <property type="component" value="Chromosome 22"/>
</dbReference>
<proteinExistence type="predicted"/>
<evidence type="ECO:0000259" key="1">
    <source>
        <dbReference type="PROSITE" id="PS50041"/>
    </source>
</evidence>
<dbReference type="InterPro" id="IPR001304">
    <property type="entry name" value="C-type_lectin-like"/>
</dbReference>
<dbReference type="InterPro" id="IPR016187">
    <property type="entry name" value="CTDL_fold"/>
</dbReference>
<name>A0A9Q1BDP3_HOLLE</name>
<dbReference type="AlphaFoldDB" id="A0A9Q1BDP3"/>
<gene>
    <name evidence="2" type="ORF">HOLleu_40572</name>
</gene>
<keyword evidence="3" id="KW-1185">Reference proteome</keyword>
<dbReference type="Pfam" id="PF00059">
    <property type="entry name" value="Lectin_C"/>
    <property type="match status" value="1"/>
</dbReference>
<dbReference type="InterPro" id="IPR016186">
    <property type="entry name" value="C-type_lectin-like/link_sf"/>
</dbReference>